<protein>
    <recommendedName>
        <fullName evidence="3">PE domain-containing protein</fullName>
    </recommendedName>
</protein>
<sequence>MSKWDIKPQGVQGQLTMTGEAAKDLADAAKAMVNDLMSAAGSAGTAVPGSQYSGPMIGPVVPGTPRNPVGPVAAALSKYMEERQNQLQSMAERTGNSMTGAAEATNAYVQGDLDMAAEAQSKALKTPRVDLPGAGK</sequence>
<gene>
    <name evidence="1" type="ORF">H9Y04_43330</name>
</gene>
<comment type="caution">
    <text evidence="1">The sequence shown here is derived from an EMBL/GenBank/DDBJ whole genome shotgun (WGS) entry which is preliminary data.</text>
</comment>
<evidence type="ECO:0000313" key="1">
    <source>
        <dbReference type="EMBL" id="MBC9719364.1"/>
    </source>
</evidence>
<dbReference type="InterPro" id="IPR045436">
    <property type="entry name" value="DUF6507"/>
</dbReference>
<proteinExistence type="predicted"/>
<evidence type="ECO:0000313" key="2">
    <source>
        <dbReference type="Proteomes" id="UP000642284"/>
    </source>
</evidence>
<accession>A0ABR7SX42</accession>
<reference evidence="1 2" key="1">
    <citation type="submission" date="2020-08" db="EMBL/GenBank/DDBJ databases">
        <title>Genemic of Streptomyces polyaspartic.</title>
        <authorList>
            <person name="Liu W."/>
        </authorList>
    </citation>
    <scope>NUCLEOTIDE SEQUENCE [LARGE SCALE GENOMIC DNA]</scope>
    <source>
        <strain evidence="1 2">TRM66268-LWL</strain>
    </source>
</reference>
<name>A0ABR7SX42_9ACTN</name>
<organism evidence="1 2">
    <name type="scientific">Streptomyces polyasparticus</name>
    <dbReference type="NCBI Taxonomy" id="2767826"/>
    <lineage>
        <taxon>Bacteria</taxon>
        <taxon>Bacillati</taxon>
        <taxon>Actinomycetota</taxon>
        <taxon>Actinomycetes</taxon>
        <taxon>Kitasatosporales</taxon>
        <taxon>Streptomycetaceae</taxon>
        <taxon>Streptomyces</taxon>
    </lineage>
</organism>
<evidence type="ECO:0008006" key="3">
    <source>
        <dbReference type="Google" id="ProtNLM"/>
    </source>
</evidence>
<dbReference type="Pfam" id="PF20117">
    <property type="entry name" value="DUF6507"/>
    <property type="match status" value="1"/>
</dbReference>
<dbReference type="EMBL" id="JACTVJ010000038">
    <property type="protein sequence ID" value="MBC9719364.1"/>
    <property type="molecule type" value="Genomic_DNA"/>
</dbReference>
<keyword evidence="2" id="KW-1185">Reference proteome</keyword>
<dbReference type="RefSeq" id="WP_187819767.1">
    <property type="nucleotide sequence ID" value="NZ_JACTVJ010000038.1"/>
</dbReference>
<dbReference type="Proteomes" id="UP000642284">
    <property type="component" value="Unassembled WGS sequence"/>
</dbReference>